<gene>
    <name evidence="6" type="ORF">PFISCL1PPCAC_14582</name>
</gene>
<organism evidence="6 7">
    <name type="scientific">Pristionchus fissidentatus</name>
    <dbReference type="NCBI Taxonomy" id="1538716"/>
    <lineage>
        <taxon>Eukaryota</taxon>
        <taxon>Metazoa</taxon>
        <taxon>Ecdysozoa</taxon>
        <taxon>Nematoda</taxon>
        <taxon>Chromadorea</taxon>
        <taxon>Rhabditida</taxon>
        <taxon>Rhabditina</taxon>
        <taxon>Diplogasteromorpha</taxon>
        <taxon>Diplogasteroidea</taxon>
        <taxon>Neodiplogasteridae</taxon>
        <taxon>Pristionchus</taxon>
    </lineage>
</organism>
<dbReference type="Proteomes" id="UP001432322">
    <property type="component" value="Unassembled WGS sequence"/>
</dbReference>
<keyword evidence="2 5" id="KW-0812">Transmembrane</keyword>
<keyword evidence="3 5" id="KW-1133">Transmembrane helix</keyword>
<keyword evidence="7" id="KW-1185">Reference proteome</keyword>
<dbReference type="AlphaFoldDB" id="A0AAV5VUU2"/>
<evidence type="ECO:0000313" key="6">
    <source>
        <dbReference type="EMBL" id="GMT23285.1"/>
    </source>
</evidence>
<dbReference type="EMBL" id="BTSY01000004">
    <property type="protein sequence ID" value="GMT23285.1"/>
    <property type="molecule type" value="Genomic_DNA"/>
</dbReference>
<dbReference type="PANTHER" id="PTHR23510">
    <property type="entry name" value="INNER MEMBRANE TRANSPORT PROTEIN YAJR"/>
    <property type="match status" value="1"/>
</dbReference>
<comment type="subcellular location">
    <subcellularLocation>
        <location evidence="1">Membrane</location>
        <topology evidence="1">Multi-pass membrane protein</topology>
    </subcellularLocation>
</comment>
<evidence type="ECO:0000256" key="3">
    <source>
        <dbReference type="ARBA" id="ARBA00022989"/>
    </source>
</evidence>
<feature type="transmembrane region" description="Helical" evidence="5">
    <location>
        <begin position="41"/>
        <end position="64"/>
    </location>
</feature>
<protein>
    <submittedName>
        <fullName evidence="6">Uncharacterized protein</fullName>
    </submittedName>
</protein>
<evidence type="ECO:0000256" key="4">
    <source>
        <dbReference type="ARBA" id="ARBA00023136"/>
    </source>
</evidence>
<sequence length="68" mass="7501">KMIGNIDQNVMQSIFVIAEDIIMIVSPIYAGAVFSAVGPNIISIINGFIFIVATIVWMAAWKWLAPYN</sequence>
<dbReference type="InterPro" id="IPR051068">
    <property type="entry name" value="MFS_Domain-Containing_Protein"/>
</dbReference>
<accession>A0AAV5VUU2</accession>
<comment type="caution">
    <text evidence="6">The sequence shown here is derived from an EMBL/GenBank/DDBJ whole genome shotgun (WGS) entry which is preliminary data.</text>
</comment>
<proteinExistence type="predicted"/>
<dbReference type="PANTHER" id="PTHR23510:SF25">
    <property type="entry name" value="MFS DOMAIN-CONTAINING PROTEIN"/>
    <property type="match status" value="1"/>
</dbReference>
<feature type="transmembrane region" description="Helical" evidence="5">
    <location>
        <begin position="12"/>
        <end position="35"/>
    </location>
</feature>
<evidence type="ECO:0000256" key="2">
    <source>
        <dbReference type="ARBA" id="ARBA00022692"/>
    </source>
</evidence>
<evidence type="ECO:0000313" key="7">
    <source>
        <dbReference type="Proteomes" id="UP001432322"/>
    </source>
</evidence>
<reference evidence="6" key="1">
    <citation type="submission" date="2023-10" db="EMBL/GenBank/DDBJ databases">
        <title>Genome assembly of Pristionchus species.</title>
        <authorList>
            <person name="Yoshida K."/>
            <person name="Sommer R.J."/>
        </authorList>
    </citation>
    <scope>NUCLEOTIDE SEQUENCE</scope>
    <source>
        <strain evidence="6">RS5133</strain>
    </source>
</reference>
<dbReference type="GO" id="GO:0005765">
    <property type="term" value="C:lysosomal membrane"/>
    <property type="evidence" value="ECO:0007669"/>
    <property type="project" value="TreeGrafter"/>
</dbReference>
<name>A0AAV5VUU2_9BILA</name>
<keyword evidence="4 5" id="KW-0472">Membrane</keyword>
<evidence type="ECO:0000256" key="5">
    <source>
        <dbReference type="SAM" id="Phobius"/>
    </source>
</evidence>
<evidence type="ECO:0000256" key="1">
    <source>
        <dbReference type="ARBA" id="ARBA00004141"/>
    </source>
</evidence>
<feature type="non-terminal residue" evidence="6">
    <location>
        <position position="1"/>
    </location>
</feature>